<gene>
    <name evidence="10" type="ORF">EZS27_033693</name>
</gene>
<evidence type="ECO:0000256" key="6">
    <source>
        <dbReference type="ARBA" id="ARBA00022842"/>
    </source>
</evidence>
<dbReference type="PANTHER" id="PTHR42714:SF2">
    <property type="entry name" value="TRNA MODIFICATION GTPASE GTPBP3, MITOCHONDRIAL"/>
    <property type="match status" value="1"/>
</dbReference>
<dbReference type="AlphaFoldDB" id="A0A5J4Q347"/>
<feature type="non-terminal residue" evidence="10">
    <location>
        <position position="1"/>
    </location>
</feature>
<evidence type="ECO:0000256" key="3">
    <source>
        <dbReference type="ARBA" id="ARBA00022723"/>
    </source>
</evidence>
<keyword evidence="7" id="KW-0630">Potassium</keyword>
<keyword evidence="2" id="KW-0819">tRNA processing</keyword>
<dbReference type="Gene3D" id="1.20.120.430">
    <property type="entry name" value="tRNA modification GTPase MnmE domain 2"/>
    <property type="match status" value="1"/>
</dbReference>
<accession>A0A5J4Q347</accession>
<comment type="caution">
    <text evidence="10">The sequence shown here is derived from an EMBL/GenBank/DDBJ whole genome shotgun (WGS) entry which is preliminary data.</text>
</comment>
<protein>
    <submittedName>
        <fullName evidence="10">tRNA modification GTPase MnmE</fullName>
        <ecNumber evidence="10">3.6.-.-</ecNumber>
    </submittedName>
</protein>
<dbReference type="EC" id="3.6.-.-" evidence="10"/>
<dbReference type="InterPro" id="IPR005225">
    <property type="entry name" value="Small_GTP-bd"/>
</dbReference>
<dbReference type="InterPro" id="IPR027417">
    <property type="entry name" value="P-loop_NTPase"/>
</dbReference>
<keyword evidence="1" id="KW-0963">Cytoplasm</keyword>
<evidence type="ECO:0000313" key="10">
    <source>
        <dbReference type="EMBL" id="KAA6315922.1"/>
    </source>
</evidence>
<dbReference type="GO" id="GO:0030488">
    <property type="term" value="P:tRNA methylation"/>
    <property type="evidence" value="ECO:0007669"/>
    <property type="project" value="TreeGrafter"/>
</dbReference>
<dbReference type="FunFam" id="3.40.50.300:FF:001376">
    <property type="entry name" value="tRNA modification GTPase MnmE"/>
    <property type="match status" value="1"/>
</dbReference>
<dbReference type="PANTHER" id="PTHR42714">
    <property type="entry name" value="TRNA MODIFICATION GTPASE GTPBP3"/>
    <property type="match status" value="1"/>
</dbReference>
<dbReference type="Gene3D" id="3.40.50.300">
    <property type="entry name" value="P-loop containing nucleotide triphosphate hydrolases"/>
    <property type="match status" value="1"/>
</dbReference>
<evidence type="ECO:0000256" key="5">
    <source>
        <dbReference type="ARBA" id="ARBA00022801"/>
    </source>
</evidence>
<dbReference type="CDD" id="cd04164">
    <property type="entry name" value="trmE"/>
    <property type="match status" value="1"/>
</dbReference>
<evidence type="ECO:0000256" key="4">
    <source>
        <dbReference type="ARBA" id="ARBA00022741"/>
    </source>
</evidence>
<dbReference type="GO" id="GO:0005829">
    <property type="term" value="C:cytosol"/>
    <property type="evidence" value="ECO:0007669"/>
    <property type="project" value="TreeGrafter"/>
</dbReference>
<name>A0A5J4Q347_9ZZZZ</name>
<dbReference type="SUPFAM" id="SSF116878">
    <property type="entry name" value="TrmE connector domain"/>
    <property type="match status" value="1"/>
</dbReference>
<keyword evidence="4" id="KW-0547">Nucleotide-binding</keyword>
<dbReference type="GO" id="GO:0046872">
    <property type="term" value="F:metal ion binding"/>
    <property type="evidence" value="ECO:0007669"/>
    <property type="project" value="UniProtKB-KW"/>
</dbReference>
<proteinExistence type="predicted"/>
<keyword evidence="6" id="KW-0460">Magnesium</keyword>
<feature type="domain" description="TrmE-type G" evidence="9">
    <location>
        <begin position="1"/>
        <end position="156"/>
    </location>
</feature>
<sequence>GKSTLLNMLLNEEKAIVSNIHGTTRDAIEDTVNLSGINFRFIDTAGIRETVDEIENLGIERAFQKLDQAEIVLWVIDVVDARKELEKLSGRILSRSSQKQIVLALNKADLIHEKQKEELISLLALYAQKNVHSIFISAKQRIGTDELQKLLIKLTHLPTVTQNDVVVTNIRHYVALTHALESIHRVQEGLQMNISGDLLAQDIRECIFHLGDIVGEVTSEMVLKNIFEKFCIGK</sequence>
<evidence type="ECO:0000256" key="1">
    <source>
        <dbReference type="ARBA" id="ARBA00022490"/>
    </source>
</evidence>
<keyword evidence="3" id="KW-0479">Metal-binding</keyword>
<evidence type="ECO:0000256" key="7">
    <source>
        <dbReference type="ARBA" id="ARBA00022958"/>
    </source>
</evidence>
<dbReference type="NCBIfam" id="TIGR00231">
    <property type="entry name" value="small_GTP"/>
    <property type="match status" value="1"/>
</dbReference>
<dbReference type="InterPro" id="IPR006073">
    <property type="entry name" value="GTP-bd"/>
</dbReference>
<evidence type="ECO:0000256" key="2">
    <source>
        <dbReference type="ARBA" id="ARBA00022694"/>
    </source>
</evidence>
<reference evidence="10" key="1">
    <citation type="submission" date="2019-03" db="EMBL/GenBank/DDBJ databases">
        <title>Single cell metagenomics reveals metabolic interactions within the superorganism composed of flagellate Streblomastix strix and complex community of Bacteroidetes bacteria on its surface.</title>
        <authorList>
            <person name="Treitli S.C."/>
            <person name="Kolisko M."/>
            <person name="Husnik F."/>
            <person name="Keeling P."/>
            <person name="Hampl V."/>
        </authorList>
    </citation>
    <scope>NUCLEOTIDE SEQUENCE</scope>
    <source>
        <strain evidence="10">STM</strain>
    </source>
</reference>
<evidence type="ECO:0000259" key="9">
    <source>
        <dbReference type="PROSITE" id="PS51709"/>
    </source>
</evidence>
<dbReference type="Pfam" id="PF01926">
    <property type="entry name" value="MMR_HSR1"/>
    <property type="match status" value="1"/>
</dbReference>
<dbReference type="PROSITE" id="PS51709">
    <property type="entry name" value="G_TRME"/>
    <property type="match status" value="1"/>
</dbReference>
<dbReference type="GO" id="GO:0002098">
    <property type="term" value="P:tRNA wobble uridine modification"/>
    <property type="evidence" value="ECO:0007669"/>
    <property type="project" value="TreeGrafter"/>
</dbReference>
<dbReference type="GO" id="GO:0016787">
    <property type="term" value="F:hydrolase activity"/>
    <property type="evidence" value="ECO:0007669"/>
    <property type="project" value="UniProtKB-KW"/>
</dbReference>
<organism evidence="10">
    <name type="scientific">termite gut metagenome</name>
    <dbReference type="NCBI Taxonomy" id="433724"/>
    <lineage>
        <taxon>unclassified sequences</taxon>
        <taxon>metagenomes</taxon>
        <taxon>organismal metagenomes</taxon>
    </lineage>
</organism>
<dbReference type="EMBL" id="SNRY01005071">
    <property type="protein sequence ID" value="KAA6315922.1"/>
    <property type="molecule type" value="Genomic_DNA"/>
</dbReference>
<dbReference type="SUPFAM" id="SSF52540">
    <property type="entry name" value="P-loop containing nucleoside triphosphate hydrolases"/>
    <property type="match status" value="1"/>
</dbReference>
<dbReference type="InterPro" id="IPR027368">
    <property type="entry name" value="MnmE_dom2"/>
</dbReference>
<dbReference type="InterPro" id="IPR031168">
    <property type="entry name" value="G_TrmE"/>
</dbReference>
<dbReference type="GO" id="GO:0005525">
    <property type="term" value="F:GTP binding"/>
    <property type="evidence" value="ECO:0007669"/>
    <property type="project" value="UniProtKB-KW"/>
</dbReference>
<keyword evidence="5 10" id="KW-0378">Hydrolase</keyword>
<evidence type="ECO:0000256" key="8">
    <source>
        <dbReference type="ARBA" id="ARBA00023134"/>
    </source>
</evidence>
<keyword evidence="8" id="KW-0342">GTP-binding</keyword>